<dbReference type="AlphaFoldDB" id="A0A4Y2SQC6"/>
<name>A0A4Y2SQC6_ARAVE</name>
<feature type="non-terminal residue" evidence="1">
    <location>
        <position position="35"/>
    </location>
</feature>
<dbReference type="EMBL" id="BGPR01022679">
    <property type="protein sequence ID" value="GBN89215.1"/>
    <property type="molecule type" value="Genomic_DNA"/>
</dbReference>
<evidence type="ECO:0000313" key="2">
    <source>
        <dbReference type="Proteomes" id="UP000499080"/>
    </source>
</evidence>
<evidence type="ECO:0000313" key="1">
    <source>
        <dbReference type="EMBL" id="GBN89215.1"/>
    </source>
</evidence>
<gene>
    <name evidence="1" type="ORF">AVEN_156776_1</name>
</gene>
<comment type="caution">
    <text evidence="1">The sequence shown here is derived from an EMBL/GenBank/DDBJ whole genome shotgun (WGS) entry which is preliminary data.</text>
</comment>
<organism evidence="1 2">
    <name type="scientific">Araneus ventricosus</name>
    <name type="common">Orbweaver spider</name>
    <name type="synonym">Epeira ventricosa</name>
    <dbReference type="NCBI Taxonomy" id="182803"/>
    <lineage>
        <taxon>Eukaryota</taxon>
        <taxon>Metazoa</taxon>
        <taxon>Ecdysozoa</taxon>
        <taxon>Arthropoda</taxon>
        <taxon>Chelicerata</taxon>
        <taxon>Arachnida</taxon>
        <taxon>Araneae</taxon>
        <taxon>Araneomorphae</taxon>
        <taxon>Entelegynae</taxon>
        <taxon>Araneoidea</taxon>
        <taxon>Araneidae</taxon>
        <taxon>Araneus</taxon>
    </lineage>
</organism>
<proteinExistence type="predicted"/>
<protein>
    <submittedName>
        <fullName evidence="1">Uncharacterized protein</fullName>
    </submittedName>
</protein>
<accession>A0A4Y2SQC6</accession>
<keyword evidence="2" id="KW-1185">Reference proteome</keyword>
<dbReference type="Proteomes" id="UP000499080">
    <property type="component" value="Unassembled WGS sequence"/>
</dbReference>
<reference evidence="1 2" key="1">
    <citation type="journal article" date="2019" name="Sci. Rep.">
        <title>Orb-weaving spider Araneus ventricosus genome elucidates the spidroin gene catalogue.</title>
        <authorList>
            <person name="Kono N."/>
            <person name="Nakamura H."/>
            <person name="Ohtoshi R."/>
            <person name="Moran D.A.P."/>
            <person name="Shinohara A."/>
            <person name="Yoshida Y."/>
            <person name="Fujiwara M."/>
            <person name="Mori M."/>
            <person name="Tomita M."/>
            <person name="Arakawa K."/>
        </authorList>
    </citation>
    <scope>NUCLEOTIDE SEQUENCE [LARGE SCALE GENOMIC DNA]</scope>
</reference>
<sequence length="35" mass="4210">MLRHVKYYEVYVVIGHLKLLCSPIRPLRKPGWKSE</sequence>